<comment type="caution">
    <text evidence="1">The sequence shown here is derived from an EMBL/GenBank/DDBJ whole genome shotgun (WGS) entry which is preliminary data.</text>
</comment>
<name>A0AAD1Y0I6_EUPCR</name>
<dbReference type="Proteomes" id="UP001295684">
    <property type="component" value="Unassembled WGS sequence"/>
</dbReference>
<evidence type="ECO:0000313" key="1">
    <source>
        <dbReference type="EMBL" id="CAI2382437.1"/>
    </source>
</evidence>
<evidence type="ECO:0000313" key="2">
    <source>
        <dbReference type="Proteomes" id="UP001295684"/>
    </source>
</evidence>
<sequence length="171" mass="19883">MSGWHPSDRSTLSQRKITAVRAGNNITQPGTLGNYFNSTGTSSRTIAQAHFRALRCYRHYCRMVPWIIKIYSMNESFTEAEAKKNLARHWRHANKVRNPAVVDAMVSSWYERMQNIKQLDIWGGQVYDLLGPQSKEQYIKTEGYSFYDDAKYKGKSEFVKDFYKGGRKAMY</sequence>
<accession>A0AAD1Y0I6</accession>
<dbReference type="AlphaFoldDB" id="A0AAD1Y0I6"/>
<gene>
    <name evidence="1" type="ORF">ECRASSUSDP1_LOCUS23910</name>
</gene>
<dbReference type="EMBL" id="CAMPGE010024614">
    <property type="protein sequence ID" value="CAI2382437.1"/>
    <property type="molecule type" value="Genomic_DNA"/>
</dbReference>
<organism evidence="1 2">
    <name type="scientific">Euplotes crassus</name>
    <dbReference type="NCBI Taxonomy" id="5936"/>
    <lineage>
        <taxon>Eukaryota</taxon>
        <taxon>Sar</taxon>
        <taxon>Alveolata</taxon>
        <taxon>Ciliophora</taxon>
        <taxon>Intramacronucleata</taxon>
        <taxon>Spirotrichea</taxon>
        <taxon>Hypotrichia</taxon>
        <taxon>Euplotida</taxon>
        <taxon>Euplotidae</taxon>
        <taxon>Moneuplotes</taxon>
    </lineage>
</organism>
<protein>
    <submittedName>
        <fullName evidence="1">Uncharacterized protein</fullName>
    </submittedName>
</protein>
<proteinExistence type="predicted"/>
<reference evidence="1" key="1">
    <citation type="submission" date="2023-07" db="EMBL/GenBank/DDBJ databases">
        <authorList>
            <consortium name="AG Swart"/>
            <person name="Singh M."/>
            <person name="Singh A."/>
            <person name="Seah K."/>
            <person name="Emmerich C."/>
        </authorList>
    </citation>
    <scope>NUCLEOTIDE SEQUENCE</scope>
    <source>
        <strain evidence="1">DP1</strain>
    </source>
</reference>
<keyword evidence="2" id="KW-1185">Reference proteome</keyword>